<feature type="transmembrane region" description="Helical" evidence="13">
    <location>
        <begin position="21"/>
        <end position="38"/>
    </location>
</feature>
<sequence length="314" mass="35721">MSAEEYEEEQPNILDDPIHGIYIPTALFVFGIALLTYLSKEYRLLLALPILFTSLVVRALLAYQRRRSLFPDKWTKLELEDQTVISKNTALYRFKLKTPLESLNIPAGFHIAARVFIDGKEEIRYYNPISSKLDKGYFDLLIKSYADGKVSKYFAGLKPGESVEFKGPIGELNYNVNSSTALAIVAGGSGITPVLQMLNEIITTPEDLTKVSLIYANDTENDILLKDELDEMAKKYPHFDIHYVVRYPSETWKGDVGLVTREQMQKYLPESSDDHRLLICGPEGMENMVVNYAKELGWKQSYSKSKGDDQVYVF</sequence>
<dbReference type="SUPFAM" id="SSF52343">
    <property type="entry name" value="Ferredoxin reductase-like, C-terminal NADP-linked domain"/>
    <property type="match status" value="1"/>
</dbReference>
<evidence type="ECO:0000256" key="9">
    <source>
        <dbReference type="ARBA" id="ARBA00023027"/>
    </source>
</evidence>
<dbReference type="InterPro" id="IPR001433">
    <property type="entry name" value="OxRdtase_FAD/NAD-bd"/>
</dbReference>
<gene>
    <name evidence="15" type="primary">NDAI0E00200</name>
    <name evidence="15" type="ordered locus">NDAI_0E00200</name>
</gene>
<evidence type="ECO:0000259" key="14">
    <source>
        <dbReference type="PROSITE" id="PS51384"/>
    </source>
</evidence>
<keyword evidence="10 13" id="KW-0472">Membrane</keyword>
<evidence type="ECO:0000256" key="5">
    <source>
        <dbReference type="ARBA" id="ARBA00022692"/>
    </source>
</evidence>
<dbReference type="GO" id="GO:0090524">
    <property type="term" value="F:cytochrome-b5 reductase activity, acting on NADH"/>
    <property type="evidence" value="ECO:0007669"/>
    <property type="project" value="UniProtKB-EC"/>
</dbReference>
<dbReference type="Pfam" id="PF00175">
    <property type="entry name" value="NAD_binding_1"/>
    <property type="match status" value="1"/>
</dbReference>
<proteinExistence type="inferred from homology"/>
<dbReference type="OrthoDB" id="432685at2759"/>
<feature type="binding site" evidence="11">
    <location>
        <position position="150"/>
    </location>
    <ligand>
        <name>FAD</name>
        <dbReference type="ChEBI" id="CHEBI:57692"/>
    </ligand>
</feature>
<dbReference type="eggNOG" id="KOG0534">
    <property type="taxonomic scope" value="Eukaryota"/>
</dbReference>
<evidence type="ECO:0000256" key="12">
    <source>
        <dbReference type="RuleBase" id="RU361226"/>
    </source>
</evidence>
<dbReference type="AlphaFoldDB" id="G0WAR6"/>
<accession>G0WAR6</accession>
<dbReference type="PROSITE" id="PS51384">
    <property type="entry name" value="FAD_FR"/>
    <property type="match status" value="1"/>
</dbReference>
<dbReference type="GO" id="GO:0006696">
    <property type="term" value="P:ergosterol biosynthetic process"/>
    <property type="evidence" value="ECO:0007669"/>
    <property type="project" value="TreeGrafter"/>
</dbReference>
<feature type="binding site" evidence="11">
    <location>
        <position position="149"/>
    </location>
    <ligand>
        <name>FAD</name>
        <dbReference type="ChEBI" id="CHEBI:57692"/>
    </ligand>
</feature>
<feature type="binding site" evidence="11">
    <location>
        <position position="151"/>
    </location>
    <ligand>
        <name>FAD</name>
        <dbReference type="ChEBI" id="CHEBI:57692"/>
    </ligand>
</feature>
<keyword evidence="4 11" id="KW-0285">Flavoprotein</keyword>
<organism evidence="15 16">
    <name type="scientific">Naumovozyma dairenensis (strain ATCC 10597 / BCRC 20456 / CBS 421 / NBRC 0211 / NRRL Y-12639)</name>
    <name type="common">Saccharomyces dairenensis</name>
    <dbReference type="NCBI Taxonomy" id="1071378"/>
    <lineage>
        <taxon>Eukaryota</taxon>
        <taxon>Fungi</taxon>
        <taxon>Dikarya</taxon>
        <taxon>Ascomycota</taxon>
        <taxon>Saccharomycotina</taxon>
        <taxon>Saccharomycetes</taxon>
        <taxon>Saccharomycetales</taxon>
        <taxon>Saccharomycetaceae</taxon>
        <taxon>Naumovozyma</taxon>
    </lineage>
</organism>
<evidence type="ECO:0000313" key="15">
    <source>
        <dbReference type="EMBL" id="CCD24836.1"/>
    </source>
</evidence>
<reference evidence="15 16" key="1">
    <citation type="journal article" date="2011" name="Proc. Natl. Acad. Sci. U.S.A.">
        <title>Evolutionary erosion of yeast sex chromosomes by mating-type switching accidents.</title>
        <authorList>
            <person name="Gordon J.L."/>
            <person name="Armisen D."/>
            <person name="Proux-Wera E."/>
            <person name="Oheigeartaigh S.S."/>
            <person name="Byrne K.P."/>
            <person name="Wolfe K.H."/>
        </authorList>
    </citation>
    <scope>NUCLEOTIDE SEQUENCE [LARGE SCALE GENOMIC DNA]</scope>
    <source>
        <strain evidence="16">ATCC 10597 / BCRC 20456 / CBS 421 / NBRC 0211 / NRRL Y-12639</strain>
    </source>
</reference>
<keyword evidence="16" id="KW-1185">Reference proteome</keyword>
<evidence type="ECO:0000256" key="3">
    <source>
        <dbReference type="ARBA" id="ARBA00006105"/>
    </source>
</evidence>
<dbReference type="Gene3D" id="2.40.30.10">
    <property type="entry name" value="Translation factors"/>
    <property type="match status" value="1"/>
</dbReference>
<keyword evidence="8 12" id="KW-0560">Oxidoreductase</keyword>
<dbReference type="FunFam" id="3.40.50.80:FF:000009">
    <property type="entry name" value="NADH-cytochrome b5 reductase"/>
    <property type="match status" value="1"/>
</dbReference>
<evidence type="ECO:0000256" key="2">
    <source>
        <dbReference type="ARBA" id="ARBA00004370"/>
    </source>
</evidence>
<evidence type="ECO:0000256" key="6">
    <source>
        <dbReference type="ARBA" id="ARBA00022827"/>
    </source>
</evidence>
<dbReference type="CDD" id="cd06183">
    <property type="entry name" value="cyt_b5_reduct_like"/>
    <property type="match status" value="1"/>
</dbReference>
<feature type="domain" description="FAD-binding FR-type" evidence="14">
    <location>
        <begin position="72"/>
        <end position="175"/>
    </location>
</feature>
<dbReference type="Gene3D" id="3.40.50.80">
    <property type="entry name" value="Nucleotide-binding domain of ferredoxin-NADP reductase (FNR) module"/>
    <property type="match status" value="1"/>
</dbReference>
<keyword evidence="9 12" id="KW-0520">NAD</keyword>
<comment type="similarity">
    <text evidence="3 12">Belongs to the flavoprotein pyridine nucleotide cytochrome reductase family.</text>
</comment>
<dbReference type="Proteomes" id="UP000000689">
    <property type="component" value="Chromosome 5"/>
</dbReference>
<feature type="binding site" evidence="11">
    <location>
        <position position="126"/>
    </location>
    <ligand>
        <name>FAD</name>
        <dbReference type="ChEBI" id="CHEBI:57692"/>
    </ligand>
</feature>
<dbReference type="GeneID" id="11499106"/>
<keyword evidence="5 13" id="KW-0812">Transmembrane</keyword>
<comment type="subcellular location">
    <subcellularLocation>
        <location evidence="2">Membrane</location>
    </subcellularLocation>
</comment>
<dbReference type="HOGENOM" id="CLU_003827_9_0_1"/>
<keyword evidence="6 11" id="KW-0274">FAD</keyword>
<dbReference type="PANTHER" id="PTHR19370">
    <property type="entry name" value="NADH-CYTOCHROME B5 REDUCTASE"/>
    <property type="match status" value="1"/>
</dbReference>
<evidence type="ECO:0000256" key="11">
    <source>
        <dbReference type="PIRSR" id="PIRSR601834-1"/>
    </source>
</evidence>
<feature type="binding site" evidence="11">
    <location>
        <position position="124"/>
    </location>
    <ligand>
        <name>FAD</name>
        <dbReference type="ChEBI" id="CHEBI:57692"/>
    </ligand>
</feature>
<dbReference type="EMBL" id="HE580271">
    <property type="protein sequence ID" value="CCD24836.1"/>
    <property type="molecule type" value="Genomic_DNA"/>
</dbReference>
<evidence type="ECO:0000256" key="1">
    <source>
        <dbReference type="ARBA" id="ARBA00001974"/>
    </source>
</evidence>
<evidence type="ECO:0000256" key="10">
    <source>
        <dbReference type="ARBA" id="ARBA00023136"/>
    </source>
</evidence>
<evidence type="ECO:0000313" key="16">
    <source>
        <dbReference type="Proteomes" id="UP000000689"/>
    </source>
</evidence>
<dbReference type="InterPro" id="IPR039261">
    <property type="entry name" value="FNR_nucleotide-bd"/>
</dbReference>
<dbReference type="InterPro" id="IPR001834">
    <property type="entry name" value="CBR-like"/>
</dbReference>
<dbReference type="Pfam" id="PF00970">
    <property type="entry name" value="FAD_binding_6"/>
    <property type="match status" value="1"/>
</dbReference>
<dbReference type="SUPFAM" id="SSF63380">
    <property type="entry name" value="Riboflavin synthase domain-like"/>
    <property type="match status" value="1"/>
</dbReference>
<dbReference type="PRINTS" id="PR00406">
    <property type="entry name" value="CYTB5RDTASE"/>
</dbReference>
<feature type="binding site" evidence="11">
    <location>
        <position position="143"/>
    </location>
    <ligand>
        <name>FAD</name>
        <dbReference type="ChEBI" id="CHEBI:57692"/>
    </ligand>
</feature>
<dbReference type="RefSeq" id="XP_003670079.1">
    <property type="nucleotide sequence ID" value="XM_003670031.1"/>
</dbReference>
<dbReference type="EC" id="1.6.2.2" evidence="12"/>
<protein>
    <recommendedName>
        <fullName evidence="12">NADH-cytochrome b5 reductase</fullName>
        <ecNumber evidence="12">1.6.2.2</ecNumber>
    </recommendedName>
</protein>
<dbReference type="InterPro" id="IPR001709">
    <property type="entry name" value="Flavoprot_Pyr_Nucl_cyt_Rdtase"/>
</dbReference>
<feature type="binding site" evidence="11">
    <location>
        <position position="141"/>
    </location>
    <ligand>
        <name>FAD</name>
        <dbReference type="ChEBI" id="CHEBI:57692"/>
    </ligand>
</feature>
<dbReference type="FunFam" id="2.40.30.10:FF:000069">
    <property type="entry name" value="NADH-cytochrome b5 reductase"/>
    <property type="match status" value="1"/>
</dbReference>
<evidence type="ECO:0000256" key="13">
    <source>
        <dbReference type="SAM" id="Phobius"/>
    </source>
</evidence>
<dbReference type="KEGG" id="ndi:NDAI_0E00200"/>
<evidence type="ECO:0000256" key="7">
    <source>
        <dbReference type="ARBA" id="ARBA00022989"/>
    </source>
</evidence>
<keyword evidence="7 13" id="KW-1133">Transmembrane helix</keyword>
<dbReference type="OMA" id="CLDPENW"/>
<dbReference type="PRINTS" id="PR00371">
    <property type="entry name" value="FPNCR"/>
</dbReference>
<comment type="catalytic activity">
    <reaction evidence="12">
        <text>2 Fe(III)-[cytochrome b5] + NADH = 2 Fe(II)-[cytochrome b5] + NAD(+) + H(+)</text>
        <dbReference type="Rhea" id="RHEA:46680"/>
        <dbReference type="Rhea" id="RHEA-COMP:10438"/>
        <dbReference type="Rhea" id="RHEA-COMP:10439"/>
        <dbReference type="ChEBI" id="CHEBI:15378"/>
        <dbReference type="ChEBI" id="CHEBI:29033"/>
        <dbReference type="ChEBI" id="CHEBI:29034"/>
        <dbReference type="ChEBI" id="CHEBI:57540"/>
        <dbReference type="ChEBI" id="CHEBI:57945"/>
        <dbReference type="EC" id="1.6.2.2"/>
    </reaction>
</comment>
<name>G0WAR6_NAUDC</name>
<feature type="binding site" evidence="11">
    <location>
        <position position="192"/>
    </location>
    <ligand>
        <name>FAD</name>
        <dbReference type="ChEBI" id="CHEBI:57692"/>
    </ligand>
</feature>
<dbReference type="InterPro" id="IPR008333">
    <property type="entry name" value="Cbr1-like_FAD-bd_dom"/>
</dbReference>
<dbReference type="InterPro" id="IPR017927">
    <property type="entry name" value="FAD-bd_FR_type"/>
</dbReference>
<dbReference type="InterPro" id="IPR017938">
    <property type="entry name" value="Riboflavin_synthase-like_b-brl"/>
</dbReference>
<evidence type="ECO:0000256" key="8">
    <source>
        <dbReference type="ARBA" id="ARBA00023002"/>
    </source>
</evidence>
<dbReference type="PANTHER" id="PTHR19370:SF143">
    <property type="entry name" value="PLASMA MEMBRANE-ASSOCIATED COENZYME Q6 REDUCTASE PGA3"/>
    <property type="match status" value="1"/>
</dbReference>
<dbReference type="GO" id="GO:0016020">
    <property type="term" value="C:membrane"/>
    <property type="evidence" value="ECO:0007669"/>
    <property type="project" value="UniProtKB-SubCell"/>
</dbReference>
<dbReference type="STRING" id="1071378.G0WAR6"/>
<feature type="transmembrane region" description="Helical" evidence="13">
    <location>
        <begin position="44"/>
        <end position="63"/>
    </location>
</feature>
<comment type="cofactor">
    <cofactor evidence="1 11 12">
        <name>FAD</name>
        <dbReference type="ChEBI" id="CHEBI:57692"/>
    </cofactor>
</comment>
<evidence type="ECO:0000256" key="4">
    <source>
        <dbReference type="ARBA" id="ARBA00022630"/>
    </source>
</evidence>